<feature type="compositionally biased region" description="Gly residues" evidence="1">
    <location>
        <begin position="59"/>
        <end position="68"/>
    </location>
</feature>
<comment type="caution">
    <text evidence="2">The sequence shown here is derived from an EMBL/GenBank/DDBJ whole genome shotgun (WGS) entry which is preliminary data.</text>
</comment>
<evidence type="ECO:0000256" key="1">
    <source>
        <dbReference type="SAM" id="MobiDB-lite"/>
    </source>
</evidence>
<sequence>MVGRWKGTRRWGEDRRVETRATVVSTRAKGDADGGNWRARTRRGSPPSSLLAPRATRTGGIGARGRAGGHPIEESGGQVTDSSTFLRLASDVEASVVPLRISVRY</sequence>
<evidence type="ECO:0000313" key="3">
    <source>
        <dbReference type="Proteomes" id="UP001458880"/>
    </source>
</evidence>
<dbReference type="AlphaFoldDB" id="A0AAW1JCW2"/>
<evidence type="ECO:0000313" key="2">
    <source>
        <dbReference type="EMBL" id="KAK9700903.1"/>
    </source>
</evidence>
<gene>
    <name evidence="2" type="ORF">QE152_g30961</name>
</gene>
<feature type="region of interest" description="Disordered" evidence="1">
    <location>
        <begin position="24"/>
        <end position="79"/>
    </location>
</feature>
<organism evidence="2 3">
    <name type="scientific">Popillia japonica</name>
    <name type="common">Japanese beetle</name>
    <dbReference type="NCBI Taxonomy" id="7064"/>
    <lineage>
        <taxon>Eukaryota</taxon>
        <taxon>Metazoa</taxon>
        <taxon>Ecdysozoa</taxon>
        <taxon>Arthropoda</taxon>
        <taxon>Hexapoda</taxon>
        <taxon>Insecta</taxon>
        <taxon>Pterygota</taxon>
        <taxon>Neoptera</taxon>
        <taxon>Endopterygota</taxon>
        <taxon>Coleoptera</taxon>
        <taxon>Polyphaga</taxon>
        <taxon>Scarabaeiformia</taxon>
        <taxon>Scarabaeidae</taxon>
        <taxon>Rutelinae</taxon>
        <taxon>Popillia</taxon>
    </lineage>
</organism>
<proteinExistence type="predicted"/>
<keyword evidence="3" id="KW-1185">Reference proteome</keyword>
<name>A0AAW1JCW2_POPJA</name>
<reference evidence="2 3" key="1">
    <citation type="journal article" date="2024" name="BMC Genomics">
        <title>De novo assembly and annotation of Popillia japonica's genome with initial clues to its potential as an invasive pest.</title>
        <authorList>
            <person name="Cucini C."/>
            <person name="Boschi S."/>
            <person name="Funari R."/>
            <person name="Cardaioli E."/>
            <person name="Iannotti N."/>
            <person name="Marturano G."/>
            <person name="Paoli F."/>
            <person name="Bruttini M."/>
            <person name="Carapelli A."/>
            <person name="Frati F."/>
            <person name="Nardi F."/>
        </authorList>
    </citation>
    <scope>NUCLEOTIDE SEQUENCE [LARGE SCALE GENOMIC DNA]</scope>
    <source>
        <strain evidence="2">DMR45628</strain>
    </source>
</reference>
<dbReference type="Proteomes" id="UP001458880">
    <property type="component" value="Unassembled WGS sequence"/>
</dbReference>
<dbReference type="EMBL" id="JASPKY010000427">
    <property type="protein sequence ID" value="KAK9700903.1"/>
    <property type="molecule type" value="Genomic_DNA"/>
</dbReference>
<accession>A0AAW1JCW2</accession>
<protein>
    <submittedName>
        <fullName evidence="2">Uncharacterized protein</fullName>
    </submittedName>
</protein>